<evidence type="ECO:0000256" key="10">
    <source>
        <dbReference type="ARBA" id="ARBA00023052"/>
    </source>
</evidence>
<dbReference type="OrthoDB" id="2133268at2759"/>
<dbReference type="GO" id="GO:0000949">
    <property type="term" value="P:aromatic amino acid family catabolic process to alcohol via Ehrlich pathway"/>
    <property type="evidence" value="ECO:0007669"/>
    <property type="project" value="TreeGrafter"/>
</dbReference>
<dbReference type="FunFam" id="3.40.50.1220:FF:000009">
    <property type="entry name" value="Pyruvate decarboxylase 1"/>
    <property type="match status" value="1"/>
</dbReference>
<accession>A0A9N7N4P9</accession>
<evidence type="ECO:0000313" key="16">
    <source>
        <dbReference type="Proteomes" id="UP001153555"/>
    </source>
</evidence>
<dbReference type="InterPro" id="IPR029035">
    <property type="entry name" value="DHS-like_NAD/FAD-binding_dom"/>
</dbReference>
<dbReference type="GO" id="GO:0030976">
    <property type="term" value="F:thiamine pyrophosphate binding"/>
    <property type="evidence" value="ECO:0007669"/>
    <property type="project" value="InterPro"/>
</dbReference>
<evidence type="ECO:0000256" key="6">
    <source>
        <dbReference type="ARBA" id="ARBA00013202"/>
    </source>
</evidence>
<keyword evidence="8" id="KW-0210">Decarboxylase</keyword>
<keyword evidence="12" id="KW-0472">Membrane</keyword>
<dbReference type="EMBL" id="CACSLK010027624">
    <property type="protein sequence ID" value="CAA0826745.1"/>
    <property type="molecule type" value="Genomic_DNA"/>
</dbReference>
<dbReference type="PANTHER" id="PTHR43452">
    <property type="entry name" value="PYRUVATE DECARBOXYLASE"/>
    <property type="match status" value="1"/>
</dbReference>
<evidence type="ECO:0000256" key="2">
    <source>
        <dbReference type="ARBA" id="ARBA00001920"/>
    </source>
</evidence>
<dbReference type="GO" id="GO:0005829">
    <property type="term" value="C:cytosol"/>
    <property type="evidence" value="ECO:0007669"/>
    <property type="project" value="TreeGrafter"/>
</dbReference>
<keyword evidence="16" id="KW-1185">Reference proteome</keyword>
<evidence type="ECO:0000259" key="14">
    <source>
        <dbReference type="Pfam" id="PF02775"/>
    </source>
</evidence>
<keyword evidence="11" id="KW-0456">Lyase</keyword>
<comment type="cofactor">
    <cofactor evidence="3">
        <name>thiamine diphosphate</name>
        <dbReference type="ChEBI" id="CHEBI:58937"/>
    </cofactor>
</comment>
<keyword evidence="7" id="KW-0479">Metal-binding</keyword>
<gene>
    <name evidence="15" type="ORF">SHERM_01941</name>
</gene>
<keyword evidence="10" id="KW-0786">Thiamine pyrophosphate</keyword>
<dbReference type="Pfam" id="PF02775">
    <property type="entry name" value="TPP_enzyme_C"/>
    <property type="match status" value="1"/>
</dbReference>
<dbReference type="InterPro" id="IPR011766">
    <property type="entry name" value="TPP_enzyme_TPP-bd"/>
</dbReference>
<dbReference type="EC" id="4.1.1.1" evidence="6"/>
<feature type="domain" description="Thiamine pyrophosphate enzyme TPP-binding" evidence="14">
    <location>
        <begin position="167"/>
        <end position="291"/>
    </location>
</feature>
<keyword evidence="9" id="KW-0460">Magnesium</keyword>
<sequence length="615" mass="69230">MPSAKGLVPEHHPHFIGTYWGAVGTPFCGEIVESADAYIFVGPIFNDYSSVGYSLLLKREKAIIVQPDRVVIGNGPTFGCVLMKDFLHELEKRVERNTTAYENYKRIYVPEGSPVKSEPNEPLRVNILFQHIQKMLSGETAVIAETGDSWFNCQKLKLPEGCGYEFQMQYGSIGWSVGATLGYAQSVPKKRVIACIGDGSFQVTMQDVSTMIRNGQKSIIFLINNGGYTIEVEIHDGPYNVIKNWNYTGVVDAICNGEGNCWTKKVYCEEDLIEAIETATGDKKDCLCFIEVIVHKDDTSKELLEWGSRGQCIHGWAPGCLSEKFEDFKLLEGNVYEIKNFELVEDKSAFKITKSSHKFIFYKSTNMCEIVDDEYPRFGPHHCVTYAVNAFFGPDIGSFSEWLTSTLGLGRAFGSSVETWIHDPFYYALILGFPLALLYSWVSRIMVPKGVLDSFSGAPLTKRQCFLLIFAGSLSHFFLDHLFEENGHSSMYTWILSTGWWKNRAPIDPDAIVVIGLLCASLIGGFIYIYRVKHLKSVKKQYSKSWRLILIVAILYCIWCVSQIYLITPRRPAVGEEADLGVLVFLGIFFFFPHGLCILSMNSKDVIDSVEQLPL</sequence>
<evidence type="ECO:0000256" key="3">
    <source>
        <dbReference type="ARBA" id="ARBA00001964"/>
    </source>
</evidence>
<keyword evidence="15" id="KW-0670">Pyruvate</keyword>
<protein>
    <recommendedName>
        <fullName evidence="6">pyruvate decarboxylase</fullName>
        <ecNumber evidence="6">4.1.1.1</ecNumber>
    </recommendedName>
</protein>
<comment type="catalytic activity">
    <reaction evidence="1">
        <text>a 2-oxocarboxylate + H(+) = an aldehyde + CO2</text>
        <dbReference type="Rhea" id="RHEA:11628"/>
        <dbReference type="ChEBI" id="CHEBI:15378"/>
        <dbReference type="ChEBI" id="CHEBI:16526"/>
        <dbReference type="ChEBI" id="CHEBI:17478"/>
        <dbReference type="ChEBI" id="CHEBI:35179"/>
        <dbReference type="EC" id="4.1.1.1"/>
    </reaction>
</comment>
<dbReference type="FunFam" id="3.40.50.970:FF:000021">
    <property type="entry name" value="Pyruvate decarboxylase 1"/>
    <property type="match status" value="1"/>
</dbReference>
<keyword evidence="12" id="KW-0812">Transmembrane</keyword>
<comment type="cofactor">
    <cofactor evidence="2">
        <name>a metal cation</name>
        <dbReference type="ChEBI" id="CHEBI:25213"/>
    </cofactor>
</comment>
<organism evidence="15 16">
    <name type="scientific">Striga hermonthica</name>
    <name type="common">Purple witchweed</name>
    <name type="synonym">Buchnera hermonthica</name>
    <dbReference type="NCBI Taxonomy" id="68872"/>
    <lineage>
        <taxon>Eukaryota</taxon>
        <taxon>Viridiplantae</taxon>
        <taxon>Streptophyta</taxon>
        <taxon>Embryophyta</taxon>
        <taxon>Tracheophyta</taxon>
        <taxon>Spermatophyta</taxon>
        <taxon>Magnoliopsida</taxon>
        <taxon>eudicotyledons</taxon>
        <taxon>Gunneridae</taxon>
        <taxon>Pentapetalae</taxon>
        <taxon>asterids</taxon>
        <taxon>lamiids</taxon>
        <taxon>Lamiales</taxon>
        <taxon>Orobanchaceae</taxon>
        <taxon>Buchnereae</taxon>
        <taxon>Striga</taxon>
    </lineage>
</organism>
<evidence type="ECO:0000313" key="15">
    <source>
        <dbReference type="EMBL" id="CAA0826745.1"/>
    </source>
</evidence>
<feature type="transmembrane region" description="Helical" evidence="12">
    <location>
        <begin position="580"/>
        <end position="599"/>
    </location>
</feature>
<dbReference type="Gene3D" id="3.40.50.1220">
    <property type="entry name" value="TPP-binding domain"/>
    <property type="match status" value="1"/>
</dbReference>
<dbReference type="CDD" id="cd02005">
    <property type="entry name" value="TPP_PDC_IPDC"/>
    <property type="match status" value="1"/>
</dbReference>
<evidence type="ECO:0000256" key="11">
    <source>
        <dbReference type="ARBA" id="ARBA00023239"/>
    </source>
</evidence>
<feature type="transmembrane region" description="Helical" evidence="12">
    <location>
        <begin position="549"/>
        <end position="568"/>
    </location>
</feature>
<evidence type="ECO:0000256" key="4">
    <source>
        <dbReference type="ARBA" id="ARBA00007812"/>
    </source>
</evidence>
<dbReference type="Gene3D" id="3.40.50.970">
    <property type="match status" value="1"/>
</dbReference>
<evidence type="ECO:0000256" key="12">
    <source>
        <dbReference type="SAM" id="Phobius"/>
    </source>
</evidence>
<dbReference type="GO" id="GO:0004737">
    <property type="term" value="F:pyruvate decarboxylase activity"/>
    <property type="evidence" value="ECO:0007669"/>
    <property type="project" value="UniProtKB-EC"/>
</dbReference>
<evidence type="ECO:0000256" key="7">
    <source>
        <dbReference type="ARBA" id="ARBA00022723"/>
    </source>
</evidence>
<proteinExistence type="inferred from homology"/>
<dbReference type="Pfam" id="PF00205">
    <property type="entry name" value="TPP_enzyme_M"/>
    <property type="match status" value="1"/>
</dbReference>
<evidence type="ECO:0000256" key="8">
    <source>
        <dbReference type="ARBA" id="ARBA00022793"/>
    </source>
</evidence>
<evidence type="ECO:0000256" key="9">
    <source>
        <dbReference type="ARBA" id="ARBA00022842"/>
    </source>
</evidence>
<dbReference type="AlphaFoldDB" id="A0A9N7N4P9"/>
<dbReference type="InterPro" id="IPR047214">
    <property type="entry name" value="TPP_PDC_IPDC"/>
</dbReference>
<dbReference type="InterPro" id="IPR012000">
    <property type="entry name" value="Thiamin_PyroP_enz_cen_dom"/>
</dbReference>
<dbReference type="InterPro" id="IPR012110">
    <property type="entry name" value="PDC/IPDC-like"/>
</dbReference>
<feature type="domain" description="Thiamine pyrophosphate enzyme central" evidence="13">
    <location>
        <begin position="2"/>
        <end position="74"/>
    </location>
</feature>
<dbReference type="InterPro" id="IPR029061">
    <property type="entry name" value="THDP-binding"/>
</dbReference>
<dbReference type="Proteomes" id="UP001153555">
    <property type="component" value="Unassembled WGS sequence"/>
</dbReference>
<evidence type="ECO:0000259" key="13">
    <source>
        <dbReference type="Pfam" id="PF00205"/>
    </source>
</evidence>
<comment type="caution">
    <text evidence="15">The sequence shown here is derived from an EMBL/GenBank/DDBJ whole genome shotgun (WGS) entry which is preliminary data.</text>
</comment>
<dbReference type="GO" id="GO:0000287">
    <property type="term" value="F:magnesium ion binding"/>
    <property type="evidence" value="ECO:0007669"/>
    <property type="project" value="InterPro"/>
</dbReference>
<dbReference type="SUPFAM" id="SSF52467">
    <property type="entry name" value="DHS-like NAD/FAD-binding domain"/>
    <property type="match status" value="1"/>
</dbReference>
<feature type="transmembrane region" description="Helical" evidence="12">
    <location>
        <begin position="425"/>
        <end position="444"/>
    </location>
</feature>
<evidence type="ECO:0000256" key="5">
    <source>
        <dbReference type="ARBA" id="ARBA00011881"/>
    </source>
</evidence>
<comment type="subunit">
    <text evidence="5">Homotetramer.</text>
</comment>
<reference evidence="15" key="1">
    <citation type="submission" date="2019-12" db="EMBL/GenBank/DDBJ databases">
        <authorList>
            <person name="Scholes J."/>
        </authorList>
    </citation>
    <scope>NUCLEOTIDE SEQUENCE</scope>
</reference>
<keyword evidence="12" id="KW-1133">Transmembrane helix</keyword>
<name>A0A9N7N4P9_STRHE</name>
<evidence type="ECO:0000256" key="1">
    <source>
        <dbReference type="ARBA" id="ARBA00001041"/>
    </source>
</evidence>
<dbReference type="SUPFAM" id="SSF52518">
    <property type="entry name" value="Thiamin diphosphate-binding fold (THDP-binding)"/>
    <property type="match status" value="1"/>
</dbReference>
<feature type="transmembrane region" description="Helical" evidence="12">
    <location>
        <begin position="511"/>
        <end position="529"/>
    </location>
</feature>
<comment type="similarity">
    <text evidence="4">Belongs to the TPP enzyme family.</text>
</comment>
<dbReference type="PANTHER" id="PTHR43452:SF6">
    <property type="entry name" value="PYRUVATE DECARBOXYLASE 2"/>
    <property type="match status" value="1"/>
</dbReference>